<dbReference type="Pfam" id="PF00486">
    <property type="entry name" value="Trans_reg_C"/>
    <property type="match status" value="1"/>
</dbReference>
<feature type="DNA-binding region" description="OmpR/PhoB-type" evidence="7">
    <location>
        <begin position="129"/>
        <end position="227"/>
    </location>
</feature>
<dbReference type="SUPFAM" id="SSF46894">
    <property type="entry name" value="C-terminal effector domain of the bipartite response regulators"/>
    <property type="match status" value="1"/>
</dbReference>
<evidence type="ECO:0000256" key="3">
    <source>
        <dbReference type="ARBA" id="ARBA00023015"/>
    </source>
</evidence>
<evidence type="ECO:0000256" key="4">
    <source>
        <dbReference type="ARBA" id="ARBA00023125"/>
    </source>
</evidence>
<comment type="caution">
    <text evidence="10">The sequence shown here is derived from an EMBL/GenBank/DDBJ whole genome shotgun (WGS) entry which is preliminary data.</text>
</comment>
<dbReference type="InterPro" id="IPR039420">
    <property type="entry name" value="WalR-like"/>
</dbReference>
<dbReference type="PROSITE" id="PS50110">
    <property type="entry name" value="RESPONSE_REGULATORY"/>
    <property type="match status" value="1"/>
</dbReference>
<protein>
    <submittedName>
        <fullName evidence="10">DNA-binding response regulator</fullName>
    </submittedName>
</protein>
<dbReference type="InterPro" id="IPR001789">
    <property type="entry name" value="Sig_transdc_resp-reg_receiver"/>
</dbReference>
<keyword evidence="4 7" id="KW-0238">DNA-binding</keyword>
<evidence type="ECO:0000256" key="6">
    <source>
        <dbReference type="PROSITE-ProRule" id="PRU00169"/>
    </source>
</evidence>
<keyword evidence="5" id="KW-0804">Transcription</keyword>
<evidence type="ECO:0000313" key="11">
    <source>
        <dbReference type="Proteomes" id="UP000245410"/>
    </source>
</evidence>
<proteinExistence type="predicted"/>
<dbReference type="Pfam" id="PF00072">
    <property type="entry name" value="Response_reg"/>
    <property type="match status" value="1"/>
</dbReference>
<dbReference type="GO" id="GO:0000976">
    <property type="term" value="F:transcription cis-regulatory region binding"/>
    <property type="evidence" value="ECO:0007669"/>
    <property type="project" value="TreeGrafter"/>
</dbReference>
<reference evidence="10 11" key="1">
    <citation type="submission" date="2018-05" db="EMBL/GenBank/DDBJ databases">
        <title>Micromonospora atacamensis sp. nov., a novel actinobacteria isolated from high altitude Atacama Desert soil.</title>
        <authorList>
            <person name="Carro L."/>
            <person name="Golinska P."/>
            <person name="Klenk H.-P."/>
            <person name="Goodfellow M."/>
        </authorList>
    </citation>
    <scope>NUCLEOTIDE SEQUENCE [LARGE SCALE GENOMIC DNA]</scope>
    <source>
        <strain evidence="10 11">5R2A7</strain>
    </source>
</reference>
<dbReference type="InterPro" id="IPR016032">
    <property type="entry name" value="Sig_transdc_resp-reg_C-effctor"/>
</dbReference>
<evidence type="ECO:0000256" key="5">
    <source>
        <dbReference type="ARBA" id="ARBA00023163"/>
    </source>
</evidence>
<accession>A0A317CTP2</accession>
<dbReference type="SUPFAM" id="SSF52172">
    <property type="entry name" value="CheY-like"/>
    <property type="match status" value="1"/>
</dbReference>
<dbReference type="CDD" id="cd17574">
    <property type="entry name" value="REC_OmpR"/>
    <property type="match status" value="1"/>
</dbReference>
<evidence type="ECO:0000256" key="7">
    <source>
        <dbReference type="PROSITE-ProRule" id="PRU01091"/>
    </source>
</evidence>
<dbReference type="Gene3D" id="3.40.50.2300">
    <property type="match status" value="1"/>
</dbReference>
<dbReference type="GO" id="GO:0032993">
    <property type="term" value="C:protein-DNA complex"/>
    <property type="evidence" value="ECO:0007669"/>
    <property type="project" value="TreeGrafter"/>
</dbReference>
<dbReference type="EMBL" id="QGKR01000356">
    <property type="protein sequence ID" value="PWR04856.1"/>
    <property type="molecule type" value="Genomic_DNA"/>
</dbReference>
<gene>
    <name evidence="10" type="ORF">DKT68_29970</name>
</gene>
<sequence>MAQRVLVVDDDRTVSDVVCRYLEHAGYDVSHVGDGLAALDAVQDRAPHLVVLDLMLPGLDGLQVCRRLRERPDGVPIIMLTARGDEADRVLGLQLGADDYLGKPFSPRELVLRVGSVLRRAGEPAAPVAEVLVDAGLEVATGPRVARLHGRELALTLREFDLLAHLMRHPTRAFRRTELLERVWGWNFGDQSTVTVHVRRLREKIEDDPAEPRRIVTVWGVGYRYEPAGA</sequence>
<dbReference type="OrthoDB" id="3231823at2"/>
<evidence type="ECO:0000259" key="8">
    <source>
        <dbReference type="PROSITE" id="PS50110"/>
    </source>
</evidence>
<dbReference type="PANTHER" id="PTHR48111">
    <property type="entry name" value="REGULATOR OF RPOS"/>
    <property type="match status" value="1"/>
</dbReference>
<dbReference type="InterPro" id="IPR011006">
    <property type="entry name" value="CheY-like_superfamily"/>
</dbReference>
<dbReference type="GO" id="GO:0005829">
    <property type="term" value="C:cytosol"/>
    <property type="evidence" value="ECO:0007669"/>
    <property type="project" value="TreeGrafter"/>
</dbReference>
<dbReference type="CDD" id="cd00383">
    <property type="entry name" value="trans_reg_C"/>
    <property type="match status" value="1"/>
</dbReference>
<evidence type="ECO:0000313" key="10">
    <source>
        <dbReference type="EMBL" id="PWR04856.1"/>
    </source>
</evidence>
<dbReference type="RefSeq" id="WP_109820739.1">
    <property type="nucleotide sequence ID" value="NZ_QGKR01000356.1"/>
</dbReference>
<dbReference type="PROSITE" id="PS51755">
    <property type="entry name" value="OMPR_PHOB"/>
    <property type="match status" value="1"/>
</dbReference>
<feature type="domain" description="OmpR/PhoB-type" evidence="9">
    <location>
        <begin position="129"/>
        <end position="227"/>
    </location>
</feature>
<keyword evidence="11" id="KW-1185">Reference proteome</keyword>
<feature type="modified residue" description="4-aspartylphosphate" evidence="6">
    <location>
        <position position="53"/>
    </location>
</feature>
<dbReference type="SMART" id="SM00862">
    <property type="entry name" value="Trans_reg_C"/>
    <property type="match status" value="1"/>
</dbReference>
<dbReference type="InterPro" id="IPR036388">
    <property type="entry name" value="WH-like_DNA-bd_sf"/>
</dbReference>
<keyword evidence="3" id="KW-0805">Transcription regulation</keyword>
<keyword evidence="1 6" id="KW-0597">Phosphoprotein</keyword>
<evidence type="ECO:0000256" key="1">
    <source>
        <dbReference type="ARBA" id="ARBA00022553"/>
    </source>
</evidence>
<dbReference type="FunFam" id="3.40.50.2300:FF:000001">
    <property type="entry name" value="DNA-binding response regulator PhoB"/>
    <property type="match status" value="1"/>
</dbReference>
<dbReference type="Proteomes" id="UP000245410">
    <property type="component" value="Unassembled WGS sequence"/>
</dbReference>
<dbReference type="GO" id="GO:0006355">
    <property type="term" value="P:regulation of DNA-templated transcription"/>
    <property type="evidence" value="ECO:0007669"/>
    <property type="project" value="InterPro"/>
</dbReference>
<dbReference type="FunFam" id="1.10.10.10:FF:000018">
    <property type="entry name" value="DNA-binding response regulator ResD"/>
    <property type="match status" value="1"/>
</dbReference>
<feature type="domain" description="Response regulatory" evidence="8">
    <location>
        <begin position="4"/>
        <end position="118"/>
    </location>
</feature>
<evidence type="ECO:0000256" key="2">
    <source>
        <dbReference type="ARBA" id="ARBA00023012"/>
    </source>
</evidence>
<dbReference type="AlphaFoldDB" id="A0A317CTP2"/>
<dbReference type="PANTHER" id="PTHR48111:SF4">
    <property type="entry name" value="DNA-BINDING DUAL TRANSCRIPTIONAL REGULATOR OMPR"/>
    <property type="match status" value="1"/>
</dbReference>
<dbReference type="GO" id="GO:0000156">
    <property type="term" value="F:phosphorelay response regulator activity"/>
    <property type="evidence" value="ECO:0007669"/>
    <property type="project" value="TreeGrafter"/>
</dbReference>
<dbReference type="SMART" id="SM00448">
    <property type="entry name" value="REC"/>
    <property type="match status" value="1"/>
</dbReference>
<organism evidence="10 11">
    <name type="scientific">Micromonospora acroterricola</name>
    <dbReference type="NCBI Taxonomy" id="2202421"/>
    <lineage>
        <taxon>Bacteria</taxon>
        <taxon>Bacillati</taxon>
        <taxon>Actinomycetota</taxon>
        <taxon>Actinomycetes</taxon>
        <taxon>Micromonosporales</taxon>
        <taxon>Micromonosporaceae</taxon>
        <taxon>Micromonospora</taxon>
    </lineage>
</organism>
<dbReference type="Gene3D" id="1.10.10.10">
    <property type="entry name" value="Winged helix-like DNA-binding domain superfamily/Winged helix DNA-binding domain"/>
    <property type="match status" value="1"/>
</dbReference>
<keyword evidence="2" id="KW-0902">Two-component regulatory system</keyword>
<dbReference type="Gene3D" id="6.10.250.690">
    <property type="match status" value="1"/>
</dbReference>
<evidence type="ECO:0000259" key="9">
    <source>
        <dbReference type="PROSITE" id="PS51755"/>
    </source>
</evidence>
<name>A0A317CTP2_9ACTN</name>
<dbReference type="InterPro" id="IPR001867">
    <property type="entry name" value="OmpR/PhoB-type_DNA-bd"/>
</dbReference>